<evidence type="ECO:0000313" key="1">
    <source>
        <dbReference type="EMBL" id="RLU56568.1"/>
    </source>
</evidence>
<dbReference type="SUPFAM" id="SSF160379">
    <property type="entry name" value="SP0830-like"/>
    <property type="match status" value="1"/>
</dbReference>
<dbReference type="RefSeq" id="WP_003100054.1">
    <property type="nucleotide sequence ID" value="NZ_CP017952.1"/>
</dbReference>
<dbReference type="Gene3D" id="3.30.70.1260">
    <property type="entry name" value="bacterial protein sp0830 like"/>
    <property type="match status" value="1"/>
</dbReference>
<dbReference type="Gene3D" id="3.30.70.1280">
    <property type="entry name" value="SP0830-like domains"/>
    <property type="match status" value="1"/>
</dbReference>
<reference evidence="1 2" key="1">
    <citation type="submission" date="2018-06" db="EMBL/GenBank/DDBJ databases">
        <title>Mutators as drivers of adaptation in pathogenic bacteria and a risk factor for host jumps and vaccine escape.</title>
        <authorList>
            <person name="Barnes A.C."/>
            <person name="Silayeva O."/>
        </authorList>
    </citation>
    <scope>NUCLEOTIDE SEQUENCE [LARGE SCALE GENOMIC DNA]</scope>
    <source>
        <strain evidence="1 2">QMA0445</strain>
    </source>
</reference>
<dbReference type="PANTHER" id="PTHR36439:SF1">
    <property type="entry name" value="DUF1697 DOMAIN-CONTAINING PROTEIN"/>
    <property type="match status" value="1"/>
</dbReference>
<dbReference type="STRING" id="1346.BMF34_06030"/>
<gene>
    <name evidence="1" type="ORF">DIY07_06250</name>
</gene>
<dbReference type="PANTHER" id="PTHR36439">
    <property type="entry name" value="BLL4334 PROTEIN"/>
    <property type="match status" value="1"/>
</dbReference>
<dbReference type="OrthoDB" id="9806494at2"/>
<organism evidence="1 2">
    <name type="scientific">Streptococcus iniae</name>
    <name type="common">Streptococcus shiloi</name>
    <dbReference type="NCBI Taxonomy" id="1346"/>
    <lineage>
        <taxon>Bacteria</taxon>
        <taxon>Bacillati</taxon>
        <taxon>Bacillota</taxon>
        <taxon>Bacilli</taxon>
        <taxon>Lactobacillales</taxon>
        <taxon>Streptococcaceae</taxon>
        <taxon>Streptococcus</taxon>
    </lineage>
</organism>
<accession>A0A3L8GJJ8</accession>
<sequence>MKAYLLLLRAINVGGRHKVSMADLKLLLITLGLERVKSYINSGNLYFESYHDKDDLYGLLKALFNSHYDFPIPFVIIEKQTLTEEYSSLPKWWHKDHFRKNVLFLLPSQSSHEVQKWLETVPLAPKEQLVLKDLALYWAVESEEAYSSSFYHKGLIKTSLYQEVTIRNARTSSFLAYEFGKN</sequence>
<protein>
    <submittedName>
        <fullName evidence="1">DUF1697 domain-containing protein</fullName>
    </submittedName>
</protein>
<evidence type="ECO:0000313" key="2">
    <source>
        <dbReference type="Proteomes" id="UP000269148"/>
    </source>
</evidence>
<dbReference type="Pfam" id="PF08002">
    <property type="entry name" value="DUF1697"/>
    <property type="match status" value="1"/>
</dbReference>
<comment type="caution">
    <text evidence="1">The sequence shown here is derived from an EMBL/GenBank/DDBJ whole genome shotgun (WGS) entry which is preliminary data.</text>
</comment>
<name>A0A3L8GJJ8_STRIN</name>
<dbReference type="EMBL" id="QLQD01000055">
    <property type="protein sequence ID" value="RLU56568.1"/>
    <property type="molecule type" value="Genomic_DNA"/>
</dbReference>
<proteinExistence type="predicted"/>
<dbReference type="AlphaFoldDB" id="A0A3L8GJJ8"/>
<dbReference type="Proteomes" id="UP000269148">
    <property type="component" value="Unassembled WGS sequence"/>
</dbReference>
<dbReference type="InterPro" id="IPR012545">
    <property type="entry name" value="DUF1697"/>
</dbReference>